<dbReference type="PROSITE" id="PS51257">
    <property type="entry name" value="PROKAR_LIPOPROTEIN"/>
    <property type="match status" value="1"/>
</dbReference>
<name>A0A1W1CHP7_9ZZZZ</name>
<proteinExistence type="predicted"/>
<protein>
    <submittedName>
        <fullName evidence="1">Putative lipoprotein thiredoxin</fullName>
    </submittedName>
</protein>
<evidence type="ECO:0000313" key="1">
    <source>
        <dbReference type="EMBL" id="SFV65309.1"/>
    </source>
</evidence>
<dbReference type="EMBL" id="FPHM01000093">
    <property type="protein sequence ID" value="SFV65309.1"/>
    <property type="molecule type" value="Genomic_DNA"/>
</dbReference>
<sequence length="210" mass="24020">MHKTSSFLLLFLVFFFGACETKTSQETQTSQKTKHTEALNPNPIQKNIILEHKLNALSDTFTLSSLSGEYYTVTVSNKKVTFKESHQGIILLSFFATWSLPCLPEIPYLNILQKQYSKDLFIAGILVHDKIKADDFKTFIKKHSIDYYLSNSPQNNKFASLVSKTLKLPKAFSIPLTVMYVGGEYFTHYEGIVPIEMIRYDIEQAQESLK</sequence>
<keyword evidence="1" id="KW-0449">Lipoprotein</keyword>
<dbReference type="SUPFAM" id="SSF52833">
    <property type="entry name" value="Thioredoxin-like"/>
    <property type="match status" value="1"/>
</dbReference>
<dbReference type="InterPro" id="IPR036249">
    <property type="entry name" value="Thioredoxin-like_sf"/>
</dbReference>
<dbReference type="Gene3D" id="3.40.30.10">
    <property type="entry name" value="Glutaredoxin"/>
    <property type="match status" value="1"/>
</dbReference>
<dbReference type="AlphaFoldDB" id="A0A1W1CHP7"/>
<gene>
    <name evidence="1" type="ORF">MNB_SV-13-1589</name>
</gene>
<accession>A0A1W1CHP7</accession>
<organism evidence="1">
    <name type="scientific">hydrothermal vent metagenome</name>
    <dbReference type="NCBI Taxonomy" id="652676"/>
    <lineage>
        <taxon>unclassified sequences</taxon>
        <taxon>metagenomes</taxon>
        <taxon>ecological metagenomes</taxon>
    </lineage>
</organism>
<reference evidence="1" key="1">
    <citation type="submission" date="2016-10" db="EMBL/GenBank/DDBJ databases">
        <authorList>
            <person name="de Groot N.N."/>
        </authorList>
    </citation>
    <scope>NUCLEOTIDE SEQUENCE</scope>
</reference>